<dbReference type="InterPro" id="IPR032350">
    <property type="entry name" value="Nbr1_FW"/>
</dbReference>
<protein>
    <recommendedName>
        <fullName evidence="1">Nbr1 FW domain-containing protein</fullName>
    </recommendedName>
</protein>
<dbReference type="Proteomes" id="UP000070620">
    <property type="component" value="Unassembled WGS sequence"/>
</dbReference>
<dbReference type="EMBL" id="LRQV01000236">
    <property type="protein sequence ID" value="KXK58183.1"/>
    <property type="molecule type" value="Genomic_DNA"/>
</dbReference>
<dbReference type="PANTHER" id="PTHR20930:SF0">
    <property type="entry name" value="PROTEIN ILRUN"/>
    <property type="match status" value="1"/>
</dbReference>
<dbReference type="CDD" id="cd14947">
    <property type="entry name" value="NBR1_like"/>
    <property type="match status" value="1"/>
</dbReference>
<accession>A0A136PIF8</accession>
<reference evidence="2 3" key="1">
    <citation type="submission" date="2016-01" db="EMBL/GenBank/DDBJ databases">
        <title>Whole genome sequence and analysis of Micromonospora rosaria DSM 803, which can produce antibacterial substance rosamicin.</title>
        <authorList>
            <person name="Yang H."/>
            <person name="He X."/>
            <person name="Zhu D."/>
        </authorList>
    </citation>
    <scope>NUCLEOTIDE SEQUENCE [LARGE SCALE GENOMIC DNA]</scope>
    <source>
        <strain evidence="2 3">DSM 803</strain>
    </source>
</reference>
<evidence type="ECO:0000313" key="2">
    <source>
        <dbReference type="EMBL" id="KXK58183.1"/>
    </source>
</evidence>
<proteinExistence type="predicted"/>
<evidence type="ECO:0000259" key="1">
    <source>
        <dbReference type="Pfam" id="PF16158"/>
    </source>
</evidence>
<dbReference type="AlphaFoldDB" id="A0A136PIF8"/>
<feature type="domain" description="Nbr1 FW" evidence="1">
    <location>
        <begin position="201"/>
        <end position="294"/>
    </location>
</feature>
<keyword evidence="3" id="KW-1185">Reference proteome</keyword>
<dbReference type="RefSeq" id="WP_169807204.1">
    <property type="nucleotide sequence ID" value="NZ_JBIUBN010000050.1"/>
</dbReference>
<evidence type="ECO:0000313" key="3">
    <source>
        <dbReference type="Proteomes" id="UP000070620"/>
    </source>
</evidence>
<dbReference type="InterPro" id="IPR013783">
    <property type="entry name" value="Ig-like_fold"/>
</dbReference>
<sequence>MREVGGALRQIRVAAGYEQLESAASAVNAAVRDLYPDVAAGPPARATVSRPHQVDGRYLSNVELGNANKLSPPDWLRTGESFEDEQLRSGQIPSWLVRAYDVAFLADGYLVDLYRWGVALQADQAGTPPRAARTRQFARVGVSGYDTDVRAFDAAPQAIRNLLGIHRGLLSTYPTAAPALDAWVPAHEDRSTLIADPTRDIPEGLPVRPGSYVVGHWILRNSGKVRWQDRLFVRVGQCRVGLTTPPFTPVPTAEPGQNVTISVPVRAPDRPGTYRSCFRLAWPDGTYCYPNTLVGAIVTLVVLPEEYLTCDQPWASR</sequence>
<organism evidence="2 3">
    <name type="scientific">Micromonospora rosaria</name>
    <dbReference type="NCBI Taxonomy" id="47874"/>
    <lineage>
        <taxon>Bacteria</taxon>
        <taxon>Bacillati</taxon>
        <taxon>Actinomycetota</taxon>
        <taxon>Actinomycetes</taxon>
        <taxon>Micromonosporales</taxon>
        <taxon>Micromonosporaceae</taxon>
        <taxon>Micromonospora</taxon>
    </lineage>
</organism>
<gene>
    <name evidence="2" type="ORF">AWW66_31240</name>
</gene>
<name>A0A136PIF8_9ACTN</name>
<comment type="caution">
    <text evidence="2">The sequence shown here is derived from an EMBL/GenBank/DDBJ whole genome shotgun (WGS) entry which is preliminary data.</text>
</comment>
<dbReference type="Gene3D" id="2.60.40.10">
    <property type="entry name" value="Immunoglobulins"/>
    <property type="match status" value="1"/>
</dbReference>
<dbReference type="PANTHER" id="PTHR20930">
    <property type="entry name" value="OVARIAN CARCINOMA ANTIGEN CA125-RELATED"/>
    <property type="match status" value="1"/>
</dbReference>
<dbReference type="Pfam" id="PF16158">
    <property type="entry name" value="N_BRCA1_IG"/>
    <property type="match status" value="1"/>
</dbReference>
<dbReference type="GO" id="GO:0005975">
    <property type="term" value="P:carbohydrate metabolic process"/>
    <property type="evidence" value="ECO:0007669"/>
    <property type="project" value="UniProtKB-ARBA"/>
</dbReference>